<organism evidence="4 6">
    <name type="scientific">Lederbergia galactosidilytica</name>
    <dbReference type="NCBI Taxonomy" id="217031"/>
    <lineage>
        <taxon>Bacteria</taxon>
        <taxon>Bacillati</taxon>
        <taxon>Bacillota</taxon>
        <taxon>Bacilli</taxon>
        <taxon>Bacillales</taxon>
        <taxon>Bacillaceae</taxon>
        <taxon>Lederbergia</taxon>
    </lineage>
</organism>
<protein>
    <recommendedName>
        <fullName evidence="3">SCP domain-containing protein</fullName>
    </recommendedName>
</protein>
<dbReference type="Gene3D" id="3.40.33.10">
    <property type="entry name" value="CAP"/>
    <property type="match status" value="1"/>
</dbReference>
<gene>
    <name evidence="5" type="ORF">ABB05_09445</name>
    <name evidence="4" type="ORF">ACA29_20705</name>
</gene>
<dbReference type="SUPFAM" id="SSF55797">
    <property type="entry name" value="PR-1-like"/>
    <property type="match status" value="1"/>
</dbReference>
<dbReference type="PANTHER" id="PTHR31157">
    <property type="entry name" value="SCP DOMAIN-CONTAINING PROTEIN"/>
    <property type="match status" value="1"/>
</dbReference>
<dbReference type="EMBL" id="LDJR01000041">
    <property type="protein sequence ID" value="OAK72262.1"/>
    <property type="molecule type" value="Genomic_DNA"/>
</dbReference>
<accession>A0A0Q9Y191</accession>
<keyword evidence="7" id="KW-1185">Reference proteome</keyword>
<dbReference type="NCBIfam" id="TIGR02909">
    <property type="entry name" value="spore_YkwD"/>
    <property type="match status" value="1"/>
</dbReference>
<dbReference type="AlphaFoldDB" id="A0A0Q9Y191"/>
<dbReference type="InterPro" id="IPR014258">
    <property type="entry name" value="CAP_domain_YkwD-like"/>
</dbReference>
<feature type="region of interest" description="Disordered" evidence="1">
    <location>
        <begin position="67"/>
        <end position="125"/>
    </location>
</feature>
<dbReference type="PATRIC" id="fig|217031.4.peg.7040"/>
<evidence type="ECO:0000313" key="4">
    <source>
        <dbReference type="EMBL" id="KRG10596.1"/>
    </source>
</evidence>
<name>A0A0Q9Y191_9BACI</name>
<keyword evidence="2" id="KW-0732">Signal</keyword>
<evidence type="ECO:0000256" key="2">
    <source>
        <dbReference type="SAM" id="SignalP"/>
    </source>
</evidence>
<dbReference type="Proteomes" id="UP000077881">
    <property type="component" value="Unassembled WGS sequence"/>
</dbReference>
<feature type="compositionally biased region" description="Basic and acidic residues" evidence="1">
    <location>
        <begin position="79"/>
        <end position="89"/>
    </location>
</feature>
<reference evidence="5 7" key="1">
    <citation type="submission" date="2015-05" db="EMBL/GenBank/DDBJ databases">
        <title>Comparison of genome.</title>
        <authorList>
            <person name="Zheng Z."/>
            <person name="Sun M."/>
        </authorList>
    </citation>
    <scope>NUCLEOTIDE SEQUENCE [LARGE SCALE GENOMIC DNA]</scope>
    <source>
        <strain evidence="5 7">G25-74</strain>
    </source>
</reference>
<evidence type="ECO:0000256" key="1">
    <source>
        <dbReference type="SAM" id="MobiDB-lite"/>
    </source>
</evidence>
<dbReference type="OrthoDB" id="9783944at2"/>
<dbReference type="InterPro" id="IPR035940">
    <property type="entry name" value="CAP_sf"/>
</dbReference>
<dbReference type="PANTHER" id="PTHR31157:SF1">
    <property type="entry name" value="SCP DOMAIN-CONTAINING PROTEIN"/>
    <property type="match status" value="1"/>
</dbReference>
<dbReference type="Proteomes" id="UP000053881">
    <property type="component" value="Unassembled WGS sequence"/>
</dbReference>
<feature type="chain" id="PRO_5014238567" description="SCP domain-containing protein" evidence="2">
    <location>
        <begin position="26"/>
        <end position="252"/>
    </location>
</feature>
<feature type="compositionally biased region" description="Low complexity" evidence="1">
    <location>
        <begin position="95"/>
        <end position="125"/>
    </location>
</feature>
<dbReference type="Pfam" id="PF00188">
    <property type="entry name" value="CAP"/>
    <property type="match status" value="1"/>
</dbReference>
<sequence>MKKVILSTVAATALMALPFTGNADAASNTEQSPAHTSYKVFYLNGKVANFDDWCKHVFKFDWNQKNKQNVDKQNNQSEQKPEKNEEKQDTNQNTPSVEQPEQQQPAQPVQKPSESQNNNQTTESTNTLNEFEQQVVELTNQERAKNGLSALKVDTTLSKMAREKSRDMSANNYFDHNSPTYGSPFDMMKQYGISYRSAGENIAMGQRSPQEVVNGWMNSPGHRANILNENYTHIGVGYISNGNYWTQEFIGK</sequence>
<feature type="signal peptide" evidence="2">
    <location>
        <begin position="1"/>
        <end position="25"/>
    </location>
</feature>
<evidence type="ECO:0000313" key="7">
    <source>
        <dbReference type="Proteomes" id="UP000077881"/>
    </source>
</evidence>
<feature type="domain" description="SCP" evidence="3">
    <location>
        <begin position="137"/>
        <end position="249"/>
    </location>
</feature>
<evidence type="ECO:0000313" key="5">
    <source>
        <dbReference type="EMBL" id="OAK72262.1"/>
    </source>
</evidence>
<dbReference type="CDD" id="cd05379">
    <property type="entry name" value="CAP_bacterial"/>
    <property type="match status" value="1"/>
</dbReference>
<reference evidence="4 6" key="2">
    <citation type="submission" date="2015-06" db="EMBL/GenBank/DDBJ databases">
        <title>Genome sequencing project of Bacillus galactosidilyticus PL133.</title>
        <authorList>
            <person name="Gaiero J."/>
            <person name="Nicol R."/>
            <person name="Habash M."/>
        </authorList>
    </citation>
    <scope>NUCLEOTIDE SEQUENCE [LARGE SCALE GENOMIC DNA]</scope>
    <source>
        <strain evidence="4 6">PL133</strain>
    </source>
</reference>
<comment type="caution">
    <text evidence="4">The sequence shown here is derived from an EMBL/GenBank/DDBJ whole genome shotgun (WGS) entry which is preliminary data.</text>
</comment>
<evidence type="ECO:0000313" key="6">
    <source>
        <dbReference type="Proteomes" id="UP000053881"/>
    </source>
</evidence>
<proteinExistence type="predicted"/>
<dbReference type="InterPro" id="IPR014044">
    <property type="entry name" value="CAP_dom"/>
</dbReference>
<evidence type="ECO:0000259" key="3">
    <source>
        <dbReference type="Pfam" id="PF00188"/>
    </source>
</evidence>
<dbReference type="EMBL" id="LGPB01000136">
    <property type="protein sequence ID" value="KRG10596.1"/>
    <property type="molecule type" value="Genomic_DNA"/>
</dbReference>